<comment type="caution">
    <text evidence="1">The sequence shown here is derived from an EMBL/GenBank/DDBJ whole genome shotgun (WGS) entry which is preliminary data.</text>
</comment>
<reference evidence="1" key="1">
    <citation type="journal article" date="2014" name="Int. J. Syst. Evol. Microbiol.">
        <title>Complete genome sequence of Corynebacterium casei LMG S-19264T (=DSM 44701T), isolated from a smear-ripened cheese.</title>
        <authorList>
            <consortium name="US DOE Joint Genome Institute (JGI-PGF)"/>
            <person name="Walter F."/>
            <person name="Albersmeier A."/>
            <person name="Kalinowski J."/>
            <person name="Ruckert C."/>
        </authorList>
    </citation>
    <scope>NUCLEOTIDE SEQUENCE</scope>
    <source>
        <strain evidence="1">JCM 1480</strain>
    </source>
</reference>
<dbReference type="Proteomes" id="UP000746584">
    <property type="component" value="Unassembled WGS sequence"/>
</dbReference>
<organism evidence="1 3">
    <name type="scientific">Curtobacterium luteum</name>
    <dbReference type="NCBI Taxonomy" id="33881"/>
    <lineage>
        <taxon>Bacteria</taxon>
        <taxon>Bacillati</taxon>
        <taxon>Actinomycetota</taxon>
        <taxon>Actinomycetes</taxon>
        <taxon>Micrococcales</taxon>
        <taxon>Microbacteriaceae</taxon>
        <taxon>Curtobacterium</taxon>
    </lineage>
</organism>
<dbReference type="AlphaFoldDB" id="A0A8H9L1T5"/>
<evidence type="ECO:0000313" key="3">
    <source>
        <dbReference type="Proteomes" id="UP000648535"/>
    </source>
</evidence>
<evidence type="ECO:0000313" key="1">
    <source>
        <dbReference type="EMBL" id="GGK96223.1"/>
    </source>
</evidence>
<gene>
    <name evidence="1" type="ORF">GCM10009769_12950</name>
    <name evidence="2" type="ORF">JOE58_000428</name>
</gene>
<protein>
    <submittedName>
        <fullName evidence="1">Uncharacterized protein</fullName>
    </submittedName>
</protein>
<dbReference type="EMBL" id="JAFBCG010000001">
    <property type="protein sequence ID" value="MBM7801177.1"/>
    <property type="molecule type" value="Genomic_DNA"/>
</dbReference>
<sequence length="80" mass="8277">MTTDPAAVARALALGVLHDAALGDRVVVRAHHGEGARDALGELVARTATTVTVDTRRGPVEVALADVVAAKPVPPPPRRR</sequence>
<reference evidence="1" key="2">
    <citation type="submission" date="2020-09" db="EMBL/GenBank/DDBJ databases">
        <authorList>
            <person name="Sun Q."/>
            <person name="Ohkuma M."/>
        </authorList>
    </citation>
    <scope>NUCLEOTIDE SEQUENCE</scope>
    <source>
        <strain evidence="1">JCM 1480</strain>
    </source>
</reference>
<dbReference type="EMBL" id="BMOI01000004">
    <property type="protein sequence ID" value="GGK96223.1"/>
    <property type="molecule type" value="Genomic_DNA"/>
</dbReference>
<reference evidence="2 4" key="3">
    <citation type="submission" date="2021-01" db="EMBL/GenBank/DDBJ databases">
        <title>Sequencing the genomes of 1000 actinobacteria strains.</title>
        <authorList>
            <person name="Klenk H.-P."/>
        </authorList>
    </citation>
    <scope>NUCLEOTIDE SEQUENCE [LARGE SCALE GENOMIC DNA]</scope>
    <source>
        <strain evidence="2 4">DSM 20542</strain>
    </source>
</reference>
<dbReference type="Proteomes" id="UP000648535">
    <property type="component" value="Unassembled WGS sequence"/>
</dbReference>
<accession>A0A8H9L1T5</accession>
<keyword evidence="4" id="KW-1185">Reference proteome</keyword>
<dbReference type="RefSeq" id="WP_229727917.1">
    <property type="nucleotide sequence ID" value="NZ_BMOI01000004.1"/>
</dbReference>
<proteinExistence type="predicted"/>
<evidence type="ECO:0000313" key="4">
    <source>
        <dbReference type="Proteomes" id="UP000746584"/>
    </source>
</evidence>
<evidence type="ECO:0000313" key="2">
    <source>
        <dbReference type="EMBL" id="MBM7801177.1"/>
    </source>
</evidence>
<name>A0A8H9L1T5_9MICO</name>